<keyword evidence="8" id="KW-1185">Reference proteome</keyword>
<keyword evidence="2 4" id="KW-0698">rRNA processing</keyword>
<dbReference type="SUPFAM" id="SSF52113">
    <property type="entry name" value="BRCT domain"/>
    <property type="match status" value="1"/>
</dbReference>
<feature type="region of interest" description="Disordered" evidence="5">
    <location>
        <begin position="583"/>
        <end position="659"/>
    </location>
</feature>
<dbReference type="InterPro" id="IPR001357">
    <property type="entry name" value="BRCT_dom"/>
</dbReference>
<protein>
    <recommendedName>
        <fullName evidence="4">Pescadillo homolog</fullName>
    </recommendedName>
</protein>
<comment type="caution">
    <text evidence="7">The sequence shown here is derived from an EMBL/GenBank/DDBJ whole genome shotgun (WGS) entry which is preliminary data.</text>
</comment>
<dbReference type="HAMAP" id="MF_03028">
    <property type="entry name" value="Pescadillo"/>
    <property type="match status" value="1"/>
</dbReference>
<evidence type="ECO:0000313" key="8">
    <source>
        <dbReference type="Proteomes" id="UP001438707"/>
    </source>
</evidence>
<dbReference type="AlphaFoldDB" id="A0AAW1S505"/>
<feature type="compositionally biased region" description="Low complexity" evidence="5">
    <location>
        <begin position="359"/>
        <end position="383"/>
    </location>
</feature>
<dbReference type="InterPro" id="IPR010613">
    <property type="entry name" value="PES"/>
</dbReference>
<dbReference type="GO" id="GO:0003723">
    <property type="term" value="F:RNA binding"/>
    <property type="evidence" value="ECO:0007669"/>
    <property type="project" value="TreeGrafter"/>
</dbReference>
<dbReference type="Proteomes" id="UP001438707">
    <property type="component" value="Unassembled WGS sequence"/>
</dbReference>
<dbReference type="GO" id="GO:0000466">
    <property type="term" value="P:maturation of 5.8S rRNA from tricistronic rRNA transcript (SSU-rRNA, 5.8S rRNA, LSU-rRNA)"/>
    <property type="evidence" value="ECO:0007669"/>
    <property type="project" value="UniProtKB-UniRule"/>
</dbReference>
<dbReference type="GO" id="GO:0043021">
    <property type="term" value="F:ribonucleoprotein complex binding"/>
    <property type="evidence" value="ECO:0007669"/>
    <property type="project" value="UniProtKB-UniRule"/>
</dbReference>
<keyword evidence="1 4" id="KW-0690">Ribosome biogenesis</keyword>
<comment type="subcellular location">
    <subcellularLocation>
        <location evidence="4">Nucleus</location>
        <location evidence="4">Nucleolus</location>
    </subcellularLocation>
    <subcellularLocation>
        <location evidence="4">Nucleus</location>
        <location evidence="4">Nucleoplasm</location>
    </subcellularLocation>
</comment>
<reference evidence="7 8" key="1">
    <citation type="journal article" date="2024" name="Nat. Commun.">
        <title>Phylogenomics reveals the evolutionary origins of lichenization in chlorophyte algae.</title>
        <authorList>
            <person name="Puginier C."/>
            <person name="Libourel C."/>
            <person name="Otte J."/>
            <person name="Skaloud P."/>
            <person name="Haon M."/>
            <person name="Grisel S."/>
            <person name="Petersen M."/>
            <person name="Berrin J.G."/>
            <person name="Delaux P.M."/>
            <person name="Dal Grande F."/>
            <person name="Keller J."/>
        </authorList>
    </citation>
    <scope>NUCLEOTIDE SEQUENCE [LARGE SCALE GENOMIC DNA]</scope>
    <source>
        <strain evidence="7 8">SAG 2145</strain>
    </source>
</reference>
<evidence type="ECO:0000256" key="4">
    <source>
        <dbReference type="HAMAP-Rule" id="MF_03028"/>
    </source>
</evidence>
<evidence type="ECO:0000313" key="7">
    <source>
        <dbReference type="EMBL" id="KAK9841470.1"/>
    </source>
</evidence>
<evidence type="ECO:0000256" key="3">
    <source>
        <dbReference type="ARBA" id="ARBA00023242"/>
    </source>
</evidence>
<feature type="compositionally biased region" description="Acidic residues" evidence="5">
    <location>
        <begin position="325"/>
        <end position="335"/>
    </location>
</feature>
<comment type="function">
    <text evidence="4">Required for maturation of ribosomal RNAs and formation of the large ribosomal subunit.</text>
</comment>
<evidence type="ECO:0000256" key="2">
    <source>
        <dbReference type="ARBA" id="ARBA00022552"/>
    </source>
</evidence>
<dbReference type="Gene3D" id="3.40.50.10190">
    <property type="entry name" value="BRCT domain"/>
    <property type="match status" value="1"/>
</dbReference>
<name>A0AAW1S505_9CHLO</name>
<proteinExistence type="inferred from homology"/>
<dbReference type="GO" id="GO:0000463">
    <property type="term" value="P:maturation of LSU-rRNA from tricistronic rRNA transcript (SSU-rRNA, 5.8S rRNA, LSU-rRNA)"/>
    <property type="evidence" value="ECO:0007669"/>
    <property type="project" value="UniProtKB-UniRule"/>
</dbReference>
<feature type="domain" description="BRCT" evidence="6">
    <location>
        <begin position="412"/>
        <end position="488"/>
    </location>
</feature>
<evidence type="ECO:0000256" key="1">
    <source>
        <dbReference type="ARBA" id="ARBA00022517"/>
    </source>
</evidence>
<accession>A0AAW1S505</accession>
<dbReference type="PANTHER" id="PTHR12221:SF6">
    <property type="entry name" value="PESCADILLO HOMOLOG"/>
    <property type="match status" value="1"/>
</dbReference>
<evidence type="ECO:0000256" key="5">
    <source>
        <dbReference type="SAM" id="MobiDB-lite"/>
    </source>
</evidence>
<dbReference type="EMBL" id="JALJOS010000003">
    <property type="protein sequence ID" value="KAK9841470.1"/>
    <property type="molecule type" value="Genomic_DNA"/>
</dbReference>
<dbReference type="PROSITE" id="PS50172">
    <property type="entry name" value="BRCT"/>
    <property type="match status" value="1"/>
</dbReference>
<feature type="compositionally biased region" description="Low complexity" evidence="5">
    <location>
        <begin position="614"/>
        <end position="627"/>
    </location>
</feature>
<keyword evidence="3 4" id="KW-0539">Nucleus</keyword>
<dbReference type="InterPro" id="IPR036420">
    <property type="entry name" value="BRCT_dom_sf"/>
</dbReference>
<feature type="region of interest" description="Disordered" evidence="5">
    <location>
        <begin position="307"/>
        <end position="383"/>
    </location>
</feature>
<dbReference type="GO" id="GO:0070545">
    <property type="term" value="C:PeBoW complex"/>
    <property type="evidence" value="ECO:0007669"/>
    <property type="project" value="TreeGrafter"/>
</dbReference>
<dbReference type="GO" id="GO:0030687">
    <property type="term" value="C:preribosome, large subunit precursor"/>
    <property type="evidence" value="ECO:0007669"/>
    <property type="project" value="UniProtKB-UniRule"/>
</dbReference>
<evidence type="ECO:0000259" key="6">
    <source>
        <dbReference type="PROSITE" id="PS50172"/>
    </source>
</evidence>
<feature type="compositionally biased region" description="Acidic residues" evidence="5">
    <location>
        <begin position="596"/>
        <end position="606"/>
    </location>
</feature>
<dbReference type="FunFam" id="3.40.50.10190:FF:000002">
    <property type="entry name" value="Pescadillo homolog"/>
    <property type="match status" value="1"/>
</dbReference>
<dbReference type="Pfam" id="PF06732">
    <property type="entry name" value="Pescadillo_N"/>
    <property type="match status" value="1"/>
</dbReference>
<dbReference type="PANTHER" id="PTHR12221">
    <property type="entry name" value="PESCADILLO - RELATED"/>
    <property type="match status" value="1"/>
</dbReference>
<sequence length="674" mass="73379">MGKKIKAGLSGNAVQYVTRNQALKRLQLKLSDFRRLCILKGVSPREPKKKTKGRNKTYYHTKDINFLAHEPLLNQFRDLHAYEKKIKKAKAKKNRDLAGRLIFRKPSYRLDHLVKERYPSFTDALRDLDDPLTLTHLFAGLPAERRHGLPADALAQARRLSLEWQAYIGRTHALRKVFASVKGFYFQAEVLGQTVTWLVPHQLAQVLPDDVDYKVMLTFLEFYRTLLQFVNFKLYHMLGLRYPPLLDPHLEAAAADLAALVQSLGPPAAATSPRPTPPTAHSSHPLPAAAHPVVVKPLRASQPAQLPLSNGVVAGGDENVHGDGDVDAGMDEGSDEAGSLDSGESGSSSSAEDEKRHAAAGASLDTGGAADDGAGGLQQAASQPGTAMIPSISANAEPHHEAEDEEEGEAGICGRLFRGLVFFVGREVPQEQLLLVIRSFGGTAAWDGPGSPLAESDESITHQVVDRPVQSHKFMSREYVQPQWVLDSANFRVWASTALYAPGRTPPPHLSPFASTDEEDYVPDYLVAMRKLQEASKAAQRGSAAGAAEARFLREAEEAAQAEDGQQDPAALAERAYAAELAQEAQVQDHTQAGESGDEEEVEADVQPEQPKTAAEARAAKVAQAAREAADMESTMLPRKKRKMYKGLQERRSAKRANVAALQAKARQLAAPLS</sequence>
<dbReference type="GO" id="GO:0005654">
    <property type="term" value="C:nucleoplasm"/>
    <property type="evidence" value="ECO:0007669"/>
    <property type="project" value="UniProtKB-SubCell"/>
</dbReference>
<dbReference type="CDD" id="cd17709">
    <property type="entry name" value="BRCT_pescadillo_like"/>
    <property type="match status" value="1"/>
</dbReference>
<feature type="region of interest" description="Disordered" evidence="5">
    <location>
        <begin position="266"/>
        <end position="286"/>
    </location>
</feature>
<organism evidence="7 8">
    <name type="scientific">Apatococcus lobatus</name>
    <dbReference type="NCBI Taxonomy" id="904363"/>
    <lineage>
        <taxon>Eukaryota</taxon>
        <taxon>Viridiplantae</taxon>
        <taxon>Chlorophyta</taxon>
        <taxon>core chlorophytes</taxon>
        <taxon>Trebouxiophyceae</taxon>
        <taxon>Chlorellales</taxon>
        <taxon>Chlorellaceae</taxon>
        <taxon>Apatococcus</taxon>
    </lineage>
</organism>
<gene>
    <name evidence="7" type="ORF">WJX74_006446</name>
</gene>
<feature type="compositionally biased region" description="Low complexity" evidence="5">
    <location>
        <begin position="336"/>
        <end position="350"/>
    </location>
</feature>
<comment type="similarity">
    <text evidence="4">Belongs to the pescadillo family.</text>
</comment>